<sequence length="82" mass="9498">MLIGLSNQTRSQHNLTVKQLNGRTVEQRCIQHQSELFQFLNEFCIWFSSRFSSVIWSLDPRISLSSLMNALSSFTFKSGQKI</sequence>
<evidence type="ECO:0000313" key="2">
    <source>
        <dbReference type="Proteomes" id="UP000276133"/>
    </source>
</evidence>
<organism evidence="1 2">
    <name type="scientific">Brachionus plicatilis</name>
    <name type="common">Marine rotifer</name>
    <name type="synonym">Brachionus muelleri</name>
    <dbReference type="NCBI Taxonomy" id="10195"/>
    <lineage>
        <taxon>Eukaryota</taxon>
        <taxon>Metazoa</taxon>
        <taxon>Spiralia</taxon>
        <taxon>Gnathifera</taxon>
        <taxon>Rotifera</taxon>
        <taxon>Eurotatoria</taxon>
        <taxon>Monogononta</taxon>
        <taxon>Pseudotrocha</taxon>
        <taxon>Ploima</taxon>
        <taxon>Brachionidae</taxon>
        <taxon>Brachionus</taxon>
    </lineage>
</organism>
<keyword evidence="2" id="KW-1185">Reference proteome</keyword>
<reference evidence="1 2" key="1">
    <citation type="journal article" date="2018" name="Sci. Rep.">
        <title>Genomic signatures of local adaptation to the degree of environmental predictability in rotifers.</title>
        <authorList>
            <person name="Franch-Gras L."/>
            <person name="Hahn C."/>
            <person name="Garcia-Roger E.M."/>
            <person name="Carmona M.J."/>
            <person name="Serra M."/>
            <person name="Gomez A."/>
        </authorList>
    </citation>
    <scope>NUCLEOTIDE SEQUENCE [LARGE SCALE GENOMIC DNA]</scope>
    <source>
        <strain evidence="1">HYR1</strain>
    </source>
</reference>
<evidence type="ECO:0000313" key="1">
    <source>
        <dbReference type="EMBL" id="RNA17351.1"/>
    </source>
</evidence>
<proteinExistence type="predicted"/>
<dbReference type="EMBL" id="REGN01004472">
    <property type="protein sequence ID" value="RNA17351.1"/>
    <property type="molecule type" value="Genomic_DNA"/>
</dbReference>
<protein>
    <submittedName>
        <fullName evidence="1">Uncharacterized protein</fullName>
    </submittedName>
</protein>
<dbReference type="AlphaFoldDB" id="A0A3M7R1W7"/>
<accession>A0A3M7R1W7</accession>
<gene>
    <name evidence="1" type="ORF">BpHYR1_026005</name>
</gene>
<comment type="caution">
    <text evidence="1">The sequence shown here is derived from an EMBL/GenBank/DDBJ whole genome shotgun (WGS) entry which is preliminary data.</text>
</comment>
<dbReference type="Proteomes" id="UP000276133">
    <property type="component" value="Unassembled WGS sequence"/>
</dbReference>
<name>A0A3M7R1W7_BRAPC</name>